<dbReference type="AlphaFoldDB" id="A0A6S6UEJ2"/>
<dbReference type="NCBIfam" id="TIGR03519">
    <property type="entry name" value="T9SS_PorP_fam"/>
    <property type="match status" value="1"/>
</dbReference>
<proteinExistence type="predicted"/>
<name>A0A6S6UEJ2_9BACT</name>
<organism evidence="2">
    <name type="scientific">uncultured Aureispira sp</name>
    <dbReference type="NCBI Taxonomy" id="1331704"/>
    <lineage>
        <taxon>Bacteria</taxon>
        <taxon>Pseudomonadati</taxon>
        <taxon>Bacteroidota</taxon>
        <taxon>Saprospiria</taxon>
        <taxon>Saprospirales</taxon>
        <taxon>Saprospiraceae</taxon>
        <taxon>Aureispira</taxon>
        <taxon>environmental samples</taxon>
    </lineage>
</organism>
<evidence type="ECO:0000313" key="2">
    <source>
        <dbReference type="EMBL" id="CAA6827363.1"/>
    </source>
</evidence>
<feature type="signal peptide" evidence="1">
    <location>
        <begin position="1"/>
        <end position="22"/>
    </location>
</feature>
<reference evidence="2" key="1">
    <citation type="submission" date="2020-01" db="EMBL/GenBank/DDBJ databases">
        <authorList>
            <person name="Meier V. D."/>
            <person name="Meier V D."/>
        </authorList>
    </citation>
    <scope>NUCLEOTIDE SEQUENCE</scope>
    <source>
        <strain evidence="2">HLG_WM_MAG_10</strain>
    </source>
</reference>
<dbReference type="InterPro" id="IPR019861">
    <property type="entry name" value="PorP/SprF_Bacteroidetes"/>
</dbReference>
<evidence type="ECO:0000256" key="1">
    <source>
        <dbReference type="SAM" id="SignalP"/>
    </source>
</evidence>
<dbReference type="Pfam" id="PF11751">
    <property type="entry name" value="PorP_SprF"/>
    <property type="match status" value="1"/>
</dbReference>
<dbReference type="EMBL" id="CACVAQ010000399">
    <property type="protein sequence ID" value="CAA6827363.1"/>
    <property type="molecule type" value="Genomic_DNA"/>
</dbReference>
<sequence>MKNFIIICISVLLLCSAHSLHAQQDPLFAQYSSNPFLINPAVAGSKGNHSINLFHRWQWVRFPGAPQTFGITYQGTVWKDKKNGDWLIGMGGLIFGDVTGPSSRWGGKLAGSVHRKLGKKTFLSLGFSGRLAHNIIRTDMIHLIDPNDQAVANSDPGNWSIDLEVGLYLHTKNLRVGFAAPNLGQRVLNFSFRPDNSDPIAKYYRHYYLTAAYKIRLPEKKIIFEPSIMLRYVQGAIPQFEGGITMHVLDEQLSLGLFYRYPAFLSFQCRILFDKRVPVVLGFDVALSSFQQHSLGSTELMIGYEFQGSDVFEMPEMDETPEGTL</sequence>
<gene>
    <name evidence="2" type="ORF">HELGO_WM21390</name>
</gene>
<keyword evidence="1" id="KW-0732">Signal</keyword>
<feature type="chain" id="PRO_5028304195" evidence="1">
    <location>
        <begin position="23"/>
        <end position="325"/>
    </location>
</feature>
<accession>A0A6S6UEJ2</accession>
<protein>
    <submittedName>
        <fullName evidence="2">Membrane protein</fullName>
    </submittedName>
</protein>